<protein>
    <submittedName>
        <fullName evidence="1">Uncharacterized protein</fullName>
    </submittedName>
</protein>
<evidence type="ECO:0000313" key="2">
    <source>
        <dbReference type="Proteomes" id="UP000184255"/>
    </source>
</evidence>
<evidence type="ECO:0000313" key="1">
    <source>
        <dbReference type="EMBL" id="CVK96259.1"/>
    </source>
</evidence>
<organism evidence="1 2">
    <name type="scientific">Fusarium mangiferae</name>
    <name type="common">Mango malformation disease fungus</name>
    <dbReference type="NCBI Taxonomy" id="192010"/>
    <lineage>
        <taxon>Eukaryota</taxon>
        <taxon>Fungi</taxon>
        <taxon>Dikarya</taxon>
        <taxon>Ascomycota</taxon>
        <taxon>Pezizomycotina</taxon>
        <taxon>Sordariomycetes</taxon>
        <taxon>Hypocreomycetidae</taxon>
        <taxon>Hypocreales</taxon>
        <taxon>Nectriaceae</taxon>
        <taxon>Fusarium</taxon>
        <taxon>Fusarium fujikuroi species complex</taxon>
    </lineage>
</organism>
<sequence length="134" mass="14418">MSHCQYQEGTETLYTYELSNMDSIASVTSPKSGGLRLEKFVFAQCGPVTGPVMSFNCASIAGGSLTIGITSSTPRPQVRRSKFLAGITVSSLSPTNSTDTLGEFDVSFFSEAEVFDSKNSPSCPPRPNRPMDFQ</sequence>
<proteinExistence type="predicted"/>
<reference evidence="2" key="1">
    <citation type="journal article" date="2016" name="Genome Biol. Evol.">
        <title>Comparative 'omics' of the Fusarium fujikuroi species complex highlights differences in genetic potential and metabolite synthesis.</title>
        <authorList>
            <person name="Niehaus E.-M."/>
            <person name="Muensterkoetter M."/>
            <person name="Proctor R.H."/>
            <person name="Brown D.W."/>
            <person name="Sharon A."/>
            <person name="Idan Y."/>
            <person name="Oren-Young L."/>
            <person name="Sieber C.M."/>
            <person name="Novak O."/>
            <person name="Pencik A."/>
            <person name="Tarkowska D."/>
            <person name="Hromadova K."/>
            <person name="Freeman S."/>
            <person name="Maymon M."/>
            <person name="Elazar M."/>
            <person name="Youssef S.A."/>
            <person name="El-Shabrawy E.S.M."/>
            <person name="Shalaby A.B.A."/>
            <person name="Houterman P."/>
            <person name="Brock N.L."/>
            <person name="Burkhardt I."/>
            <person name="Tsavkelova E.A."/>
            <person name="Dickschat J.S."/>
            <person name="Galuszka P."/>
            <person name="Gueldener U."/>
            <person name="Tudzynski B."/>
        </authorList>
    </citation>
    <scope>NUCLEOTIDE SEQUENCE [LARGE SCALE GENOMIC DNA]</scope>
    <source>
        <strain evidence="2">MRC7560</strain>
    </source>
</reference>
<gene>
    <name evidence="1" type="ORF">FMAN_14084</name>
</gene>
<accession>A0A1L7TE91</accession>
<dbReference type="EMBL" id="FCQH01000007">
    <property type="protein sequence ID" value="CVK96259.1"/>
    <property type="molecule type" value="Genomic_DNA"/>
</dbReference>
<dbReference type="Proteomes" id="UP000184255">
    <property type="component" value="Unassembled WGS sequence"/>
</dbReference>
<dbReference type="RefSeq" id="XP_041683979.1">
    <property type="nucleotide sequence ID" value="XM_041833636.1"/>
</dbReference>
<dbReference type="AlphaFoldDB" id="A0A1L7TE91"/>
<name>A0A1L7TE91_FUSMA</name>
<comment type="caution">
    <text evidence="1">The sequence shown here is derived from an EMBL/GenBank/DDBJ whole genome shotgun (WGS) entry which is preliminary data.</text>
</comment>
<keyword evidence="2" id="KW-1185">Reference proteome</keyword>
<dbReference type="VEuPathDB" id="FungiDB:FMAN_14084"/>
<dbReference type="GeneID" id="65093333"/>